<dbReference type="Gene3D" id="3.40.50.300">
    <property type="entry name" value="P-loop containing nucleotide triphosphate hydrolases"/>
    <property type="match status" value="1"/>
</dbReference>
<dbReference type="SMART" id="SM00382">
    <property type="entry name" value="AAA"/>
    <property type="match status" value="1"/>
</dbReference>
<feature type="non-terminal residue" evidence="2">
    <location>
        <position position="277"/>
    </location>
</feature>
<comment type="caution">
    <text evidence="2">The sequence shown here is derived from an EMBL/GenBank/DDBJ whole genome shotgun (WGS) entry which is preliminary data.</text>
</comment>
<dbReference type="EMBL" id="MOBI01000024">
    <property type="protein sequence ID" value="ROM92052.1"/>
    <property type="molecule type" value="Genomic_DNA"/>
</dbReference>
<dbReference type="InterPro" id="IPR027417">
    <property type="entry name" value="P-loop_NTPase"/>
</dbReference>
<evidence type="ECO:0000313" key="3">
    <source>
        <dbReference type="Proteomes" id="UP000284684"/>
    </source>
</evidence>
<name>A0A423GLF3_9PSED</name>
<dbReference type="RefSeq" id="WP_123584328.1">
    <property type="nucleotide sequence ID" value="NZ_MOBI01000024.1"/>
</dbReference>
<feature type="domain" description="AAA+ ATPase" evidence="1">
    <location>
        <begin position="42"/>
        <end position="201"/>
    </location>
</feature>
<dbReference type="AlphaFoldDB" id="A0A423GLF3"/>
<reference evidence="2 3" key="1">
    <citation type="submission" date="2016-10" db="EMBL/GenBank/DDBJ databases">
        <title>Comparative genome analysis of multiple Pseudomonas spp. focuses on biocontrol and plant growth promoting traits.</title>
        <authorList>
            <person name="Tao X.-Y."/>
            <person name="Taylor C.G."/>
        </authorList>
    </citation>
    <scope>NUCLEOTIDE SEQUENCE [LARGE SCALE GENOMIC DNA]</scope>
    <source>
        <strain evidence="2 3">37D10</strain>
    </source>
</reference>
<evidence type="ECO:0000313" key="2">
    <source>
        <dbReference type="EMBL" id="ROM92052.1"/>
    </source>
</evidence>
<gene>
    <name evidence="2" type="ORF">BK658_22180</name>
</gene>
<dbReference type="SUPFAM" id="SSF52540">
    <property type="entry name" value="P-loop containing nucleoside triphosphate hydrolases"/>
    <property type="match status" value="1"/>
</dbReference>
<accession>A0A423GLF3</accession>
<dbReference type="Pfam" id="PF05621">
    <property type="entry name" value="TniB"/>
    <property type="match status" value="1"/>
</dbReference>
<dbReference type="InterPro" id="IPR008868">
    <property type="entry name" value="TniB"/>
</dbReference>
<protein>
    <submittedName>
        <fullName evidence="2">AAA family ATPase</fullName>
    </submittedName>
</protein>
<sequence>MTIEASSHTPLSLRQHFVMSPQADRTIKRLTEIYEDPLGTNTSRGLLILGPSGVGKSTVIDEFVKAVSRDQSVPGKKLPILVVEIPAEPTKKTVAAALLKALNDPFADVQSHSAEFKLSRVVTLLSTLGVEMVILDEAQHLVDHKRTSTGVHEAADWVKSLMNRTSIAYVLVGLRTLERLPRANEQFRRRFSAVLDYDRFQLTESKWGHFYTLLKVLHGLLPVPAIDFTTEQMVQRLHHASFGVIDYLDKILDRATWLVKVRIPRPSGHLFHEHPAT</sequence>
<dbReference type="Proteomes" id="UP000284684">
    <property type="component" value="Unassembled WGS sequence"/>
</dbReference>
<organism evidence="2 3">
    <name type="scientific">Pseudomonas brassicacearum</name>
    <dbReference type="NCBI Taxonomy" id="930166"/>
    <lineage>
        <taxon>Bacteria</taxon>
        <taxon>Pseudomonadati</taxon>
        <taxon>Pseudomonadota</taxon>
        <taxon>Gammaproteobacteria</taxon>
        <taxon>Pseudomonadales</taxon>
        <taxon>Pseudomonadaceae</taxon>
        <taxon>Pseudomonas</taxon>
    </lineage>
</organism>
<evidence type="ECO:0000259" key="1">
    <source>
        <dbReference type="SMART" id="SM00382"/>
    </source>
</evidence>
<dbReference type="InterPro" id="IPR003593">
    <property type="entry name" value="AAA+_ATPase"/>
</dbReference>
<proteinExistence type="predicted"/>